<protein>
    <recommendedName>
        <fullName evidence="1">Transposase-associated domain-containing protein</fullName>
    </recommendedName>
</protein>
<dbReference type="InterPro" id="IPR004242">
    <property type="entry name" value="Transposase_21"/>
</dbReference>
<evidence type="ECO:0000259" key="1">
    <source>
        <dbReference type="Pfam" id="PF13963"/>
    </source>
</evidence>
<reference evidence="2 3" key="1">
    <citation type="submission" date="2019-08" db="EMBL/GenBank/DDBJ databases">
        <title>Draft genome sequences of two oriental melons (Cucumis melo L. var makuwa).</title>
        <authorList>
            <person name="Kwon S.-Y."/>
        </authorList>
    </citation>
    <scope>NUCLEOTIDE SEQUENCE [LARGE SCALE GENOMIC DNA]</scope>
    <source>
        <strain evidence="3">cv. SW 3</strain>
        <tissue evidence="2">Leaf</tissue>
    </source>
</reference>
<evidence type="ECO:0000313" key="3">
    <source>
        <dbReference type="Proteomes" id="UP000321393"/>
    </source>
</evidence>
<feature type="domain" description="Transposase-associated" evidence="1">
    <location>
        <begin position="216"/>
        <end position="289"/>
    </location>
</feature>
<accession>A0A5A7UL57</accession>
<dbReference type="Proteomes" id="UP000321393">
    <property type="component" value="Unassembled WGS sequence"/>
</dbReference>
<dbReference type="Pfam" id="PF02992">
    <property type="entry name" value="Transposase_21"/>
    <property type="match status" value="1"/>
</dbReference>
<name>A0A5A7UL57_CUCMM</name>
<dbReference type="PANTHER" id="PTHR10775">
    <property type="entry name" value="OS08G0208400 PROTEIN"/>
    <property type="match status" value="1"/>
</dbReference>
<dbReference type="OrthoDB" id="1932595at2759"/>
<organism evidence="2 3">
    <name type="scientific">Cucumis melo var. makuwa</name>
    <name type="common">Oriental melon</name>
    <dbReference type="NCBI Taxonomy" id="1194695"/>
    <lineage>
        <taxon>Eukaryota</taxon>
        <taxon>Viridiplantae</taxon>
        <taxon>Streptophyta</taxon>
        <taxon>Embryophyta</taxon>
        <taxon>Tracheophyta</taxon>
        <taxon>Spermatophyta</taxon>
        <taxon>Magnoliopsida</taxon>
        <taxon>eudicotyledons</taxon>
        <taxon>Gunneridae</taxon>
        <taxon>Pentapetalae</taxon>
        <taxon>rosids</taxon>
        <taxon>fabids</taxon>
        <taxon>Cucurbitales</taxon>
        <taxon>Cucurbitaceae</taxon>
        <taxon>Benincaseae</taxon>
        <taxon>Cucumis</taxon>
    </lineage>
</organism>
<dbReference type="EMBL" id="SSTE01007373">
    <property type="protein sequence ID" value="KAA0056542.1"/>
    <property type="molecule type" value="Genomic_DNA"/>
</dbReference>
<sequence length="661" mass="75717">MSHVRILTCYGGAWDEGRRKYEGDMLKGIVVSKEITYKDLLAELYDLAEVNPTEFDIKIRCIYTTRKWSIPDAKKHVGIKNVGNKGFSDALNNASGKPSFPTHHEGVGKDTSGKGVFPNAVNSASGEASGIGGFPDAAIETERRRKRKEKKKSLVAVVQISFCSAAVRRRPPLPLFLAAVCHFSYSSLFVLNIFIVDFRWLSCSYGCVGYPTVMDKGWMKLRNKLFLEYRHGVTQFLEFAKFHVDAYGRLRCPCKRCLNLNWSSLEGVERHLLTIGISPYYTEWVYHGESLSYRSTENFEEGTSSNPFNEGTSSTQFNEEGHIFGMLNDLQAPIEHEEEIEEFRLEDEMAMNVGLMHVKVLNGWSNKSFDMLLELLRAAFPMCNSTIPSSFYEAKRKLRDLDLGYETIHACKYDCVLYWKEFADLQHFPTCGEARYKEGSADMRWHRDKRVEIDDVLRHPADAEGWKHFDSEFPDFASDPRNVRLGLASDGFNSFGQMSTSYSMWPVVLLPYNLPPWKCMKETNFFMSLLIPGPKSPGREIDVYLQPLIEELKDLWTFGVRTYDSLTGQFFQLYVALLWTINDFPAYGDLSGWSTKGYQACPICMGDRSSFGVRGRISFMGHRRYLPQNHMWRRSRLHDGKVERKAPPVVMNGHEILEQLD</sequence>
<proteinExistence type="predicted"/>
<dbReference type="PANTHER" id="PTHR10775:SF185">
    <property type="entry name" value="OS08G0208400 PROTEIN"/>
    <property type="match status" value="1"/>
</dbReference>
<gene>
    <name evidence="2" type="ORF">E6C27_scaffold288G00420</name>
</gene>
<dbReference type="AlphaFoldDB" id="A0A5A7UL57"/>
<evidence type="ECO:0000313" key="2">
    <source>
        <dbReference type="EMBL" id="KAA0056542.1"/>
    </source>
</evidence>
<dbReference type="InterPro" id="IPR029480">
    <property type="entry name" value="Transpos_assoc"/>
</dbReference>
<dbReference type="Pfam" id="PF13963">
    <property type="entry name" value="Transpos_assoc"/>
    <property type="match status" value="1"/>
</dbReference>
<comment type="caution">
    <text evidence="2">The sequence shown here is derived from an EMBL/GenBank/DDBJ whole genome shotgun (WGS) entry which is preliminary data.</text>
</comment>